<evidence type="ECO:0000256" key="1">
    <source>
        <dbReference type="ARBA" id="ARBA00023157"/>
    </source>
</evidence>
<evidence type="ECO:0000256" key="2">
    <source>
        <dbReference type="SAM" id="SignalP"/>
    </source>
</evidence>
<dbReference type="GeneID" id="106172129"/>
<dbReference type="KEGG" id="lak:106172129"/>
<keyword evidence="1" id="KW-1015">Disulfide bond</keyword>
<dbReference type="InParanoid" id="A0A1S3JCQ3"/>
<feature type="signal peptide" evidence="2">
    <location>
        <begin position="1"/>
        <end position="18"/>
    </location>
</feature>
<accession>A0A1S3JCQ3</accession>
<evidence type="ECO:0000259" key="3">
    <source>
        <dbReference type="PROSITE" id="PS50869"/>
    </source>
</evidence>
<evidence type="ECO:0000313" key="5">
    <source>
        <dbReference type="RefSeq" id="XP_013408182.1"/>
    </source>
</evidence>
<proteinExistence type="predicted"/>
<protein>
    <submittedName>
        <fullName evidence="5">Uncharacterized protein LOC106172129</fullName>
    </submittedName>
</protein>
<dbReference type="PROSITE" id="PS50869">
    <property type="entry name" value="BRICHOS"/>
    <property type="match status" value="1"/>
</dbReference>
<dbReference type="RefSeq" id="XP_013408182.1">
    <property type="nucleotide sequence ID" value="XM_013552728.2"/>
</dbReference>
<name>A0A1S3JCQ3_LINAN</name>
<dbReference type="InterPro" id="IPR007084">
    <property type="entry name" value="BRICHOS_dom"/>
</dbReference>
<reference evidence="5" key="1">
    <citation type="submission" date="2025-08" db="UniProtKB">
        <authorList>
            <consortium name="RefSeq"/>
        </authorList>
    </citation>
    <scope>IDENTIFICATION</scope>
    <source>
        <tissue evidence="5">Gonads</tissue>
    </source>
</reference>
<dbReference type="Proteomes" id="UP000085678">
    <property type="component" value="Unplaced"/>
</dbReference>
<dbReference type="AlphaFoldDB" id="A0A1S3JCQ3"/>
<organism evidence="4 5">
    <name type="scientific">Lingula anatina</name>
    <name type="common">Brachiopod</name>
    <name type="synonym">Lingula unguis</name>
    <dbReference type="NCBI Taxonomy" id="7574"/>
    <lineage>
        <taxon>Eukaryota</taxon>
        <taxon>Metazoa</taxon>
        <taxon>Spiralia</taxon>
        <taxon>Lophotrochozoa</taxon>
        <taxon>Brachiopoda</taxon>
        <taxon>Linguliformea</taxon>
        <taxon>Lingulata</taxon>
        <taxon>Lingulida</taxon>
        <taxon>Linguloidea</taxon>
        <taxon>Lingulidae</taxon>
        <taxon>Lingula</taxon>
    </lineage>
</organism>
<evidence type="ECO:0000313" key="4">
    <source>
        <dbReference type="Proteomes" id="UP000085678"/>
    </source>
</evidence>
<dbReference type="OrthoDB" id="6325438at2759"/>
<feature type="domain" description="BRICHOS" evidence="3">
    <location>
        <begin position="51"/>
        <end position="140"/>
    </location>
</feature>
<sequence length="172" mass="19545">MQKIICWLSVCVLACVKAFYAPGVRIELNGRNILVPIFEKGTYKMMVTPQTTLCDRTIIVHDFTKNITIYKDITATTCFITPFYDDVLDKTVILFKATERSNREDTPSVVLHPETVLSDLQVKSLGPRAKICGTYPALWMKRDDHLTSTQRSTRDVVPSIKIGKVYAQIKEE</sequence>
<keyword evidence="2" id="KW-0732">Signal</keyword>
<feature type="chain" id="PRO_5010189792" evidence="2">
    <location>
        <begin position="19"/>
        <end position="172"/>
    </location>
</feature>
<keyword evidence="4" id="KW-1185">Reference proteome</keyword>
<gene>
    <name evidence="5" type="primary">LOC106172129</name>
</gene>